<evidence type="ECO:0000313" key="2">
    <source>
        <dbReference type="Proteomes" id="UP000199356"/>
    </source>
</evidence>
<dbReference type="EMBL" id="FOXA01000007">
    <property type="protein sequence ID" value="SFP52050.1"/>
    <property type="molecule type" value="Genomic_DNA"/>
</dbReference>
<name>A0A1I5R0Y9_9RHOB</name>
<dbReference type="STRING" id="441119.SAMN04488047_107211"/>
<organism evidence="1 2">
    <name type="scientific">Tranquillimonas alkanivorans</name>
    <dbReference type="NCBI Taxonomy" id="441119"/>
    <lineage>
        <taxon>Bacteria</taxon>
        <taxon>Pseudomonadati</taxon>
        <taxon>Pseudomonadota</taxon>
        <taxon>Alphaproteobacteria</taxon>
        <taxon>Rhodobacterales</taxon>
        <taxon>Roseobacteraceae</taxon>
        <taxon>Tranquillimonas</taxon>
    </lineage>
</organism>
<dbReference type="Proteomes" id="UP000199356">
    <property type="component" value="Unassembled WGS sequence"/>
</dbReference>
<gene>
    <name evidence="1" type="ORF">SAMN04488047_107211</name>
</gene>
<keyword evidence="2" id="KW-1185">Reference proteome</keyword>
<proteinExistence type="predicted"/>
<sequence length="238" mass="26275">MTVAATGNRPGRLVTVVSESSERNEAEGRQVELKTELGLIFSNLRIGADVAGALELRANSGLGYRGMQLIGAGFIVSPERARDLGLGSFPGLEQHIRPYRNGRDLTASPRGVMVIDLFGLSEQEVRERYPAVFQHVSDNVKPERDQNRRDGYRRNWWIFGEARRSMRPALHGLPRYIATVETTKHRVFQFLEAEVIPDNMLIAIGLDDAAALAIRRGARRASKRAAGTAPQADADADV</sequence>
<dbReference type="AlphaFoldDB" id="A0A1I5R0Y9"/>
<evidence type="ECO:0000313" key="1">
    <source>
        <dbReference type="EMBL" id="SFP52050.1"/>
    </source>
</evidence>
<reference evidence="1 2" key="1">
    <citation type="submission" date="2016-10" db="EMBL/GenBank/DDBJ databases">
        <authorList>
            <person name="de Groot N.N."/>
        </authorList>
    </citation>
    <scope>NUCLEOTIDE SEQUENCE [LARGE SCALE GENOMIC DNA]</scope>
    <source>
        <strain evidence="1 2">DSM 19547</strain>
    </source>
</reference>
<accession>A0A1I5R0Y9</accession>
<protein>
    <submittedName>
        <fullName evidence="1">Uncharacterized protein</fullName>
    </submittedName>
</protein>